<dbReference type="EMBL" id="KR029601">
    <property type="protein sequence ID" value="AKH48077.1"/>
    <property type="molecule type" value="Genomic_DNA"/>
</dbReference>
<name>A0A0F7L9M1_9VIRU</name>
<organism evidence="1">
    <name type="scientific">uncultured marine virus</name>
    <dbReference type="NCBI Taxonomy" id="186617"/>
    <lineage>
        <taxon>Viruses</taxon>
        <taxon>environmental samples</taxon>
    </lineage>
</organism>
<reference evidence="1" key="1">
    <citation type="journal article" date="2015" name="Front. Microbiol.">
        <title>Combining genomic sequencing methods to explore viral diversity and reveal potential virus-host interactions.</title>
        <authorList>
            <person name="Chow C.E."/>
            <person name="Winget D.M."/>
            <person name="White R.A.III."/>
            <person name="Hallam S.J."/>
            <person name="Suttle C.A."/>
        </authorList>
    </citation>
    <scope>NUCLEOTIDE SEQUENCE</scope>
    <source>
        <strain evidence="1">Oxic1_6</strain>
    </source>
</reference>
<protein>
    <submittedName>
        <fullName evidence="1">Uncharacterized protein</fullName>
    </submittedName>
</protein>
<proteinExistence type="predicted"/>
<evidence type="ECO:0000313" key="1">
    <source>
        <dbReference type="EMBL" id="AKH48077.1"/>
    </source>
</evidence>
<reference evidence="1" key="2">
    <citation type="submission" date="2015-03" db="EMBL/GenBank/DDBJ databases">
        <authorList>
            <person name="Chow C.-E.T."/>
            <person name="Winget D.M."/>
            <person name="White R.A.III."/>
            <person name="Hallam S.J."/>
            <person name="Suttle C.A."/>
        </authorList>
    </citation>
    <scope>NUCLEOTIDE SEQUENCE</scope>
    <source>
        <strain evidence="1">Oxic1_6</strain>
    </source>
</reference>
<sequence>MLLRSRPGTGAATGAVCDECPPYQRTPVLPGSYALVPAVQWDTRAVLPPMDIAEYLVSLLVVVVPVWSE</sequence>
<accession>A0A0F7L9M1</accession>